<feature type="active site" description="Schiff-base intermediate with acetaldehyde" evidence="7">
    <location>
        <position position="151"/>
    </location>
</feature>
<dbReference type="GO" id="GO:0006018">
    <property type="term" value="P:2-deoxyribose 1-phosphate catabolic process"/>
    <property type="evidence" value="ECO:0007669"/>
    <property type="project" value="UniProtKB-UniRule"/>
</dbReference>
<evidence type="ECO:0000256" key="2">
    <source>
        <dbReference type="ARBA" id="ARBA00022490"/>
    </source>
</evidence>
<dbReference type="NCBIfam" id="TIGR00126">
    <property type="entry name" value="deoC"/>
    <property type="match status" value="1"/>
</dbReference>
<evidence type="ECO:0000256" key="3">
    <source>
        <dbReference type="ARBA" id="ARBA00023239"/>
    </source>
</evidence>
<dbReference type="SMART" id="SM01133">
    <property type="entry name" value="DeoC"/>
    <property type="match status" value="1"/>
</dbReference>
<feature type="active site" description="Proton donor/acceptor" evidence="7">
    <location>
        <position position="180"/>
    </location>
</feature>
<dbReference type="PANTHER" id="PTHR10889">
    <property type="entry name" value="DEOXYRIBOSE-PHOSPHATE ALDOLASE"/>
    <property type="match status" value="1"/>
</dbReference>
<dbReference type="Proteomes" id="UP000297668">
    <property type="component" value="Unassembled WGS sequence"/>
</dbReference>
<comment type="subcellular location">
    <subcellularLocation>
        <location evidence="7">Cytoplasm</location>
    </subcellularLocation>
</comment>
<comment type="pathway">
    <text evidence="7">Carbohydrate degradation; 2-deoxy-D-ribose 1-phosphate degradation; D-glyceraldehyde 3-phosphate and acetaldehyde from 2-deoxy-alpha-D-ribose 1-phosphate: step 2/2.</text>
</comment>
<comment type="similarity">
    <text evidence="1 7">Belongs to the DeoC/FbaB aldolase family. DeoC type 1 subfamily.</text>
</comment>
<dbReference type="Pfam" id="PF01791">
    <property type="entry name" value="DeoC"/>
    <property type="match status" value="1"/>
</dbReference>
<evidence type="ECO:0000256" key="5">
    <source>
        <dbReference type="ARBA" id="ARBA00048791"/>
    </source>
</evidence>
<dbReference type="EC" id="4.1.2.4" evidence="7"/>
<dbReference type="GO" id="GO:0005737">
    <property type="term" value="C:cytoplasm"/>
    <property type="evidence" value="ECO:0007669"/>
    <property type="project" value="UniProtKB-SubCell"/>
</dbReference>
<dbReference type="PIRSF" id="PIRSF001357">
    <property type="entry name" value="DeoC"/>
    <property type="match status" value="1"/>
</dbReference>
<dbReference type="GO" id="GO:0004139">
    <property type="term" value="F:deoxyribose-phosphate aldolase activity"/>
    <property type="evidence" value="ECO:0007669"/>
    <property type="project" value="UniProtKB-UniRule"/>
</dbReference>
<dbReference type="PANTHER" id="PTHR10889:SF1">
    <property type="entry name" value="DEOXYRIBOSE-PHOSPHATE ALDOLASE"/>
    <property type="match status" value="1"/>
</dbReference>
<keyword evidence="2 7" id="KW-0963">Cytoplasm</keyword>
<evidence type="ECO:0000256" key="1">
    <source>
        <dbReference type="ARBA" id="ARBA00010936"/>
    </source>
</evidence>
<dbReference type="InterPro" id="IPR028581">
    <property type="entry name" value="DeoC_typeI"/>
</dbReference>
<comment type="function">
    <text evidence="6 7">Catalyzes a reversible aldol reaction between acetaldehyde and D-glyceraldehyde 3-phosphate to generate 2-deoxy-D-ribose 5-phosphate.</text>
</comment>
<dbReference type="FunFam" id="3.20.20.70:FF:000044">
    <property type="entry name" value="Deoxyribose-phosphate aldolase"/>
    <property type="match status" value="1"/>
</dbReference>
<dbReference type="CDD" id="cd00959">
    <property type="entry name" value="DeoC"/>
    <property type="match status" value="1"/>
</dbReference>
<sequence length="219" mass="23432">MDLAAHIDHTLLKPTATPEEIVKVAEEALEYGFFGLCIPPSYLPLVREHYPHAPFRLVTVVGFPLGYQAKEVKALEAALAFAQGADEVDMVIHLGRALAGDYAYIEEEIRTVRQAVPKAVLKVILETGHFTPEALEHLAEAAIRGGADFLKTSTGFGPRGASLEDVELLVRVARGRAQVKAAGGIRNRETAIKLLEAGATRLGTSSGVALVRGGEGHGY</sequence>
<accession>A0A4Y9F7V7</accession>
<name>A0A4Y9F7V7_9DEIN</name>
<proteinExistence type="inferred from homology"/>
<dbReference type="InterPro" id="IPR013785">
    <property type="entry name" value="Aldolase_TIM"/>
</dbReference>
<dbReference type="HAMAP" id="MF_00114">
    <property type="entry name" value="DeoC_type1"/>
    <property type="match status" value="1"/>
</dbReference>
<evidence type="ECO:0000256" key="4">
    <source>
        <dbReference type="ARBA" id="ARBA00023270"/>
    </source>
</evidence>
<comment type="catalytic activity">
    <reaction evidence="5 7">
        <text>2-deoxy-D-ribose 5-phosphate = D-glyceraldehyde 3-phosphate + acetaldehyde</text>
        <dbReference type="Rhea" id="RHEA:12821"/>
        <dbReference type="ChEBI" id="CHEBI:15343"/>
        <dbReference type="ChEBI" id="CHEBI:59776"/>
        <dbReference type="ChEBI" id="CHEBI:62877"/>
        <dbReference type="EC" id="4.1.2.4"/>
    </reaction>
</comment>
<feature type="active site" description="Proton donor/acceptor" evidence="7">
    <location>
        <position position="89"/>
    </location>
</feature>
<keyword evidence="4 7" id="KW-0704">Schiff base</keyword>
<protein>
    <recommendedName>
        <fullName evidence="7">Deoxyribose-phosphate aldolase</fullName>
        <shortName evidence="7">DERA</shortName>
        <ecNumber evidence="7">4.1.2.4</ecNumber>
    </recommendedName>
    <alternativeName>
        <fullName evidence="7">2-deoxy-D-ribose 5-phosphate aldolase</fullName>
    </alternativeName>
    <alternativeName>
        <fullName evidence="7">Phosphodeoxyriboaldolase</fullName>
        <shortName evidence="7">Deoxyriboaldolase</shortName>
    </alternativeName>
</protein>
<dbReference type="UniPathway" id="UPA00002">
    <property type="reaction ID" value="UER00468"/>
</dbReference>
<evidence type="ECO:0000256" key="7">
    <source>
        <dbReference type="HAMAP-Rule" id="MF_00114"/>
    </source>
</evidence>
<evidence type="ECO:0000256" key="6">
    <source>
        <dbReference type="ARBA" id="ARBA00056337"/>
    </source>
</evidence>
<evidence type="ECO:0000313" key="8">
    <source>
        <dbReference type="EMBL" id="TFU25264.1"/>
    </source>
</evidence>
<gene>
    <name evidence="7" type="primary">deoC</name>
    <name evidence="8" type="ORF">E0687_11560</name>
</gene>
<organism evidence="8 9">
    <name type="scientific">Thermus tengchongensis</name>
    <dbReference type="NCBI Taxonomy" id="1214928"/>
    <lineage>
        <taxon>Bacteria</taxon>
        <taxon>Thermotogati</taxon>
        <taxon>Deinococcota</taxon>
        <taxon>Deinococci</taxon>
        <taxon>Thermales</taxon>
        <taxon>Thermaceae</taxon>
        <taxon>Thermus</taxon>
    </lineage>
</organism>
<keyword evidence="3 7" id="KW-0456">Lyase</keyword>
<dbReference type="GO" id="GO:0016052">
    <property type="term" value="P:carbohydrate catabolic process"/>
    <property type="evidence" value="ECO:0007669"/>
    <property type="project" value="TreeGrafter"/>
</dbReference>
<evidence type="ECO:0000313" key="9">
    <source>
        <dbReference type="Proteomes" id="UP000297668"/>
    </source>
</evidence>
<dbReference type="Gene3D" id="3.20.20.70">
    <property type="entry name" value="Aldolase class I"/>
    <property type="match status" value="1"/>
</dbReference>
<dbReference type="GO" id="GO:0009264">
    <property type="term" value="P:deoxyribonucleotide catabolic process"/>
    <property type="evidence" value="ECO:0007669"/>
    <property type="project" value="UniProtKB-UniRule"/>
</dbReference>
<comment type="caution">
    <text evidence="8">The sequence shown here is derived from an EMBL/GenBank/DDBJ whole genome shotgun (WGS) entry which is preliminary data.</text>
</comment>
<dbReference type="EMBL" id="SJZF01000027">
    <property type="protein sequence ID" value="TFU25264.1"/>
    <property type="molecule type" value="Genomic_DNA"/>
</dbReference>
<reference evidence="8 9" key="1">
    <citation type="submission" date="2019-03" db="EMBL/GenBank/DDBJ databases">
        <title>Thermus tengchongensis species for the arsenic transformation mechanism.</title>
        <authorList>
            <person name="Yuan G.C."/>
        </authorList>
    </citation>
    <scope>NUCLEOTIDE SEQUENCE [LARGE SCALE GENOMIC DNA]</scope>
    <source>
        <strain evidence="8 9">15W</strain>
    </source>
</reference>
<dbReference type="InterPro" id="IPR002915">
    <property type="entry name" value="DeoC/FbaB/LacD_aldolase"/>
</dbReference>
<dbReference type="SUPFAM" id="SSF51569">
    <property type="entry name" value="Aldolase"/>
    <property type="match status" value="1"/>
</dbReference>
<dbReference type="AlphaFoldDB" id="A0A4Y9F7V7"/>
<dbReference type="RefSeq" id="WP_135260937.1">
    <property type="nucleotide sequence ID" value="NZ_SJZF01000027.1"/>
</dbReference>
<dbReference type="InterPro" id="IPR011343">
    <property type="entry name" value="DeoC"/>
</dbReference>